<feature type="compositionally biased region" description="Acidic residues" evidence="11">
    <location>
        <begin position="221"/>
        <end position="242"/>
    </location>
</feature>
<dbReference type="SUPFAM" id="SSF82199">
    <property type="entry name" value="SET domain"/>
    <property type="match status" value="1"/>
</dbReference>
<evidence type="ECO:0000256" key="5">
    <source>
        <dbReference type="ARBA" id="ARBA00022691"/>
    </source>
</evidence>
<dbReference type="PROSITE" id="PS50280">
    <property type="entry name" value="SET"/>
    <property type="match status" value="1"/>
</dbReference>
<dbReference type="SMART" id="SM00317">
    <property type="entry name" value="SET"/>
    <property type="match status" value="1"/>
</dbReference>
<comment type="catalytic activity">
    <reaction evidence="8">
        <text>L-lysyl(4)-[histone H3] + 3 S-adenosyl-L-methionine = N(6),N(6),N(6)-trimethyl-L-lysyl(4)-[histone H3] + 3 S-adenosyl-L-homocysteine + 3 H(+)</text>
        <dbReference type="Rhea" id="RHEA:60260"/>
        <dbReference type="Rhea" id="RHEA-COMP:15537"/>
        <dbReference type="Rhea" id="RHEA-COMP:15547"/>
        <dbReference type="ChEBI" id="CHEBI:15378"/>
        <dbReference type="ChEBI" id="CHEBI:29969"/>
        <dbReference type="ChEBI" id="CHEBI:57856"/>
        <dbReference type="ChEBI" id="CHEBI:59789"/>
        <dbReference type="ChEBI" id="CHEBI:61961"/>
        <dbReference type="EC" id="2.1.1.354"/>
    </reaction>
</comment>
<dbReference type="PROSITE" id="PS50868">
    <property type="entry name" value="POST_SET"/>
    <property type="match status" value="1"/>
</dbReference>
<keyword evidence="4" id="KW-0808">Transferase</keyword>
<feature type="region of interest" description="Disordered" evidence="11">
    <location>
        <begin position="165"/>
        <end position="252"/>
    </location>
</feature>
<proteinExistence type="predicted"/>
<comment type="catalytic activity">
    <reaction evidence="9">
        <text>N(6)-methyl-L-lysyl(4)-[histone H3] + S-adenosyl-L-methionine = N(6),N(6)-dimethyl-L-lysyl(4)-[histone H3] + S-adenosyl-L-homocysteine + H(+)</text>
        <dbReference type="Rhea" id="RHEA:60268"/>
        <dbReference type="Rhea" id="RHEA-COMP:15540"/>
        <dbReference type="Rhea" id="RHEA-COMP:15543"/>
        <dbReference type="ChEBI" id="CHEBI:15378"/>
        <dbReference type="ChEBI" id="CHEBI:57856"/>
        <dbReference type="ChEBI" id="CHEBI:59789"/>
        <dbReference type="ChEBI" id="CHEBI:61929"/>
        <dbReference type="ChEBI" id="CHEBI:61976"/>
    </reaction>
</comment>
<keyword evidence="6" id="KW-0156">Chromatin regulator</keyword>
<evidence type="ECO:0000256" key="3">
    <source>
        <dbReference type="ARBA" id="ARBA00022603"/>
    </source>
</evidence>
<dbReference type="EC" id="2.1.1.354" evidence="2"/>
<evidence type="ECO:0000256" key="10">
    <source>
        <dbReference type="ARBA" id="ARBA00049129"/>
    </source>
</evidence>
<evidence type="ECO:0000256" key="6">
    <source>
        <dbReference type="ARBA" id="ARBA00022853"/>
    </source>
</evidence>
<dbReference type="GO" id="GO:0032259">
    <property type="term" value="P:methylation"/>
    <property type="evidence" value="ECO:0007669"/>
    <property type="project" value="UniProtKB-KW"/>
</dbReference>
<dbReference type="OrthoDB" id="308383at2759"/>
<evidence type="ECO:0000256" key="8">
    <source>
        <dbReference type="ARBA" id="ARBA00047571"/>
    </source>
</evidence>
<reference evidence="14" key="1">
    <citation type="submission" date="2021-05" db="EMBL/GenBank/DDBJ databases">
        <title>A free-living protist that lacks canonical eukaryotic 1 DNA replication and segregation systems.</title>
        <authorList>
            <person name="Salas-Leiva D.E."/>
            <person name="Tromer E.C."/>
            <person name="Curtis B.A."/>
            <person name="Jerlstrom-Hultqvist J."/>
            <person name="Kolisko M."/>
            <person name="Yi Z."/>
            <person name="Salas-Leiva J.S."/>
            <person name="Gallot-Lavallee L."/>
            <person name="Kops G.J.P.L."/>
            <person name="Archibald J.M."/>
            <person name="Simpson A.G.B."/>
            <person name="Roger A.J."/>
        </authorList>
    </citation>
    <scope>NUCLEOTIDE SEQUENCE</scope>
    <source>
        <strain evidence="14">BICM</strain>
    </source>
</reference>
<protein>
    <recommendedName>
        <fullName evidence="2">[histone H3]-lysine(4) N-trimethyltransferase</fullName>
        <ecNumber evidence="2">2.1.1.354</ecNumber>
    </recommendedName>
</protein>
<evidence type="ECO:0000259" key="13">
    <source>
        <dbReference type="PROSITE" id="PS50868"/>
    </source>
</evidence>
<organism evidence="14 15">
    <name type="scientific">Carpediemonas membranifera</name>
    <dbReference type="NCBI Taxonomy" id="201153"/>
    <lineage>
        <taxon>Eukaryota</taxon>
        <taxon>Metamonada</taxon>
        <taxon>Carpediemonas-like organisms</taxon>
        <taxon>Carpediemonas</taxon>
    </lineage>
</organism>
<feature type="domain" description="SET" evidence="12">
    <location>
        <begin position="366"/>
        <end position="482"/>
    </location>
</feature>
<gene>
    <name evidence="14" type="ORF">J8273_6143</name>
</gene>
<dbReference type="GO" id="GO:0140999">
    <property type="term" value="F:histone H3K4 trimethyltransferase activity"/>
    <property type="evidence" value="ECO:0007669"/>
    <property type="project" value="UniProtKB-EC"/>
</dbReference>
<dbReference type="InterPro" id="IPR044570">
    <property type="entry name" value="Set1-like"/>
</dbReference>
<dbReference type="SMART" id="SM00508">
    <property type="entry name" value="PostSET"/>
    <property type="match status" value="1"/>
</dbReference>
<dbReference type="Gene3D" id="2.170.270.10">
    <property type="entry name" value="SET domain"/>
    <property type="match status" value="1"/>
</dbReference>
<dbReference type="AlphaFoldDB" id="A0A8J6AYA6"/>
<accession>A0A8J6AYA6</accession>
<evidence type="ECO:0000259" key="12">
    <source>
        <dbReference type="PROSITE" id="PS50280"/>
    </source>
</evidence>
<evidence type="ECO:0000256" key="2">
    <source>
        <dbReference type="ARBA" id="ARBA00012182"/>
    </source>
</evidence>
<comment type="caution">
    <text evidence="14">The sequence shown here is derived from an EMBL/GenBank/DDBJ whole genome shotgun (WGS) entry which is preliminary data.</text>
</comment>
<keyword evidence="15" id="KW-1185">Reference proteome</keyword>
<keyword evidence="7" id="KW-0539">Nucleus</keyword>
<dbReference type="Proteomes" id="UP000717585">
    <property type="component" value="Unassembled WGS sequence"/>
</dbReference>
<evidence type="ECO:0000256" key="11">
    <source>
        <dbReference type="SAM" id="MobiDB-lite"/>
    </source>
</evidence>
<dbReference type="EMBL" id="JAHDYR010000053">
    <property type="protein sequence ID" value="KAG9391383.1"/>
    <property type="molecule type" value="Genomic_DNA"/>
</dbReference>
<dbReference type="GO" id="GO:0048188">
    <property type="term" value="C:Set1C/COMPASS complex"/>
    <property type="evidence" value="ECO:0007669"/>
    <property type="project" value="TreeGrafter"/>
</dbReference>
<evidence type="ECO:0000256" key="4">
    <source>
        <dbReference type="ARBA" id="ARBA00022679"/>
    </source>
</evidence>
<dbReference type="PANTHER" id="PTHR45814:SF2">
    <property type="entry name" value="HISTONE-LYSINE N-METHYLTRANSFERASE SETD1"/>
    <property type="match status" value="1"/>
</dbReference>
<evidence type="ECO:0000256" key="7">
    <source>
        <dbReference type="ARBA" id="ARBA00023242"/>
    </source>
</evidence>
<keyword evidence="3" id="KW-0489">Methyltransferase</keyword>
<evidence type="ECO:0000256" key="9">
    <source>
        <dbReference type="ARBA" id="ARBA00047583"/>
    </source>
</evidence>
<dbReference type="InterPro" id="IPR003616">
    <property type="entry name" value="Post-SET_dom"/>
</dbReference>
<evidence type="ECO:0000313" key="14">
    <source>
        <dbReference type="EMBL" id="KAG9391383.1"/>
    </source>
</evidence>
<comment type="catalytic activity">
    <reaction evidence="10">
        <text>N(6),N(6)-dimethyl-L-lysyl(4)-[histone H3] + S-adenosyl-L-methionine = N(6),N(6),N(6)-trimethyl-L-lysyl(4)-[histone H3] + S-adenosyl-L-homocysteine + H(+)</text>
        <dbReference type="Rhea" id="RHEA:60272"/>
        <dbReference type="Rhea" id="RHEA-COMP:15537"/>
        <dbReference type="Rhea" id="RHEA-COMP:15540"/>
        <dbReference type="ChEBI" id="CHEBI:15378"/>
        <dbReference type="ChEBI" id="CHEBI:57856"/>
        <dbReference type="ChEBI" id="CHEBI:59789"/>
        <dbReference type="ChEBI" id="CHEBI:61961"/>
        <dbReference type="ChEBI" id="CHEBI:61976"/>
    </reaction>
</comment>
<evidence type="ECO:0000256" key="1">
    <source>
        <dbReference type="ARBA" id="ARBA00004123"/>
    </source>
</evidence>
<sequence length="508" mass="55654">MNSSENMGSRPSRDEIDKIIENTEEIICAVLKNPSKDTADILNMALETEISTLRSGLTLKSAMVLSSQLVRYSQAFDKILQRRFIVHQPPALARALIRAAASSDDFPVSKATVIEQLDTPSAEIDRLWEILSLFLTLCDRRAVLGAKPCGEAIISLFNIYDDDEESSDEEEVKEEPPKKPQAPAAKKAAPKKRKAAPAKPRPPPIIEEEDELSDSASDSADSQDQDSEADSEEFDFESDEDVPPAPPVAEPHIPAQLTMADPGMVSAPPSSVTAGTDAALEEELLPLIVAAETYGGNPAPRAVLEAEVRSLRPWRMGFYDRLKSLSDSTHGVKLTQFSMVLNPKLVPKRRAPRLRGDPWAVPAVPYRMFIRQSPIHDWGVFSGELIPADTLLVEYVGRWVQSEVVIDRRADLYNLTVGSDYMFKVPDGVIDATHEGNMGRMLNHSCAPNCKSRVISGANGSRVGLFTLRAIAPGEELTYDYQLSDEGDIVPCHCGAATCRGALNYTRA</sequence>
<dbReference type="InterPro" id="IPR046341">
    <property type="entry name" value="SET_dom_sf"/>
</dbReference>
<comment type="subcellular location">
    <subcellularLocation>
        <location evidence="1">Nucleus</location>
    </subcellularLocation>
</comment>
<keyword evidence="5" id="KW-0949">S-adenosyl-L-methionine</keyword>
<evidence type="ECO:0000313" key="15">
    <source>
        <dbReference type="Proteomes" id="UP000717585"/>
    </source>
</evidence>
<dbReference type="Pfam" id="PF00856">
    <property type="entry name" value="SET"/>
    <property type="match status" value="1"/>
</dbReference>
<feature type="domain" description="Post-SET" evidence="13">
    <location>
        <begin position="488"/>
        <end position="504"/>
    </location>
</feature>
<dbReference type="InterPro" id="IPR001214">
    <property type="entry name" value="SET_dom"/>
</dbReference>
<dbReference type="PANTHER" id="PTHR45814">
    <property type="entry name" value="HISTONE-LYSINE N-METHYLTRANSFERASE SETD1"/>
    <property type="match status" value="1"/>
</dbReference>
<name>A0A8J6AYA6_9EUKA</name>